<dbReference type="AlphaFoldDB" id="A0A0L0TEM4"/>
<dbReference type="GO" id="GO:0016279">
    <property type="term" value="F:protein-lysine N-methyltransferase activity"/>
    <property type="evidence" value="ECO:0007669"/>
    <property type="project" value="UniProtKB-ARBA"/>
</dbReference>
<dbReference type="Gene3D" id="3.90.1410.10">
    <property type="entry name" value="set domain protein methyltransferase, domain 1"/>
    <property type="match status" value="1"/>
</dbReference>
<dbReference type="STRING" id="578462.A0A0L0TEM4"/>
<protein>
    <recommendedName>
        <fullName evidence="3">SET domain-containing protein</fullName>
    </recommendedName>
</protein>
<dbReference type="Proteomes" id="UP000054350">
    <property type="component" value="Unassembled WGS sequence"/>
</dbReference>
<organism evidence="1 2">
    <name type="scientific">Allomyces macrogynus (strain ATCC 38327)</name>
    <name type="common">Allomyces javanicus var. macrogynus</name>
    <dbReference type="NCBI Taxonomy" id="578462"/>
    <lineage>
        <taxon>Eukaryota</taxon>
        <taxon>Fungi</taxon>
        <taxon>Fungi incertae sedis</taxon>
        <taxon>Blastocladiomycota</taxon>
        <taxon>Blastocladiomycetes</taxon>
        <taxon>Blastocladiales</taxon>
        <taxon>Blastocladiaceae</taxon>
        <taxon>Allomyces</taxon>
    </lineage>
</organism>
<dbReference type="PANTHER" id="PTHR13271">
    <property type="entry name" value="UNCHARACTERIZED PUTATIVE METHYLTRANSFERASE"/>
    <property type="match status" value="1"/>
</dbReference>
<dbReference type="eggNOG" id="KOG1337">
    <property type="taxonomic scope" value="Eukaryota"/>
</dbReference>
<proteinExistence type="predicted"/>
<dbReference type="InterPro" id="IPR046341">
    <property type="entry name" value="SET_dom_sf"/>
</dbReference>
<evidence type="ECO:0000313" key="2">
    <source>
        <dbReference type="Proteomes" id="UP000054350"/>
    </source>
</evidence>
<dbReference type="EMBL" id="GG745387">
    <property type="protein sequence ID" value="KNE73019.1"/>
    <property type="molecule type" value="Genomic_DNA"/>
</dbReference>
<dbReference type="SUPFAM" id="SSF82199">
    <property type="entry name" value="SET domain"/>
    <property type="match status" value="1"/>
</dbReference>
<reference evidence="2" key="2">
    <citation type="submission" date="2009-11" db="EMBL/GenBank/DDBJ databases">
        <title>The Genome Sequence of Allomyces macrogynus strain ATCC 38327.</title>
        <authorList>
            <consortium name="The Broad Institute Genome Sequencing Platform"/>
            <person name="Russ C."/>
            <person name="Cuomo C."/>
            <person name="Shea T."/>
            <person name="Young S.K."/>
            <person name="Zeng Q."/>
            <person name="Koehrsen M."/>
            <person name="Haas B."/>
            <person name="Borodovsky M."/>
            <person name="Guigo R."/>
            <person name="Alvarado L."/>
            <person name="Berlin A."/>
            <person name="Borenstein D."/>
            <person name="Chen Z."/>
            <person name="Engels R."/>
            <person name="Freedman E."/>
            <person name="Gellesch M."/>
            <person name="Goldberg J."/>
            <person name="Griggs A."/>
            <person name="Gujja S."/>
            <person name="Heiman D."/>
            <person name="Hepburn T."/>
            <person name="Howarth C."/>
            <person name="Jen D."/>
            <person name="Larson L."/>
            <person name="Lewis B."/>
            <person name="Mehta T."/>
            <person name="Park D."/>
            <person name="Pearson M."/>
            <person name="Roberts A."/>
            <person name="Saif S."/>
            <person name="Shenoy N."/>
            <person name="Sisk P."/>
            <person name="Stolte C."/>
            <person name="Sykes S."/>
            <person name="Walk T."/>
            <person name="White J."/>
            <person name="Yandava C."/>
            <person name="Burger G."/>
            <person name="Gray M.W."/>
            <person name="Holland P.W.H."/>
            <person name="King N."/>
            <person name="Lang F.B.F."/>
            <person name="Roger A.J."/>
            <person name="Ruiz-Trillo I."/>
            <person name="Lander E."/>
            <person name="Nusbaum C."/>
        </authorList>
    </citation>
    <scope>NUCLEOTIDE SEQUENCE [LARGE SCALE GENOMIC DNA]</scope>
    <source>
        <strain evidence="2">ATCC 38327</strain>
    </source>
</reference>
<evidence type="ECO:0008006" key="3">
    <source>
        <dbReference type="Google" id="ProtNLM"/>
    </source>
</evidence>
<dbReference type="CDD" id="cd10527">
    <property type="entry name" value="SET_LSMT"/>
    <property type="match status" value="1"/>
</dbReference>
<keyword evidence="2" id="KW-1185">Reference proteome</keyword>
<evidence type="ECO:0000313" key="1">
    <source>
        <dbReference type="EMBL" id="KNE73019.1"/>
    </source>
</evidence>
<reference evidence="1 2" key="1">
    <citation type="submission" date="2009-11" db="EMBL/GenBank/DDBJ databases">
        <title>Annotation of Allomyces macrogynus ATCC 38327.</title>
        <authorList>
            <consortium name="The Broad Institute Genome Sequencing Platform"/>
            <person name="Russ C."/>
            <person name="Cuomo C."/>
            <person name="Burger G."/>
            <person name="Gray M.W."/>
            <person name="Holland P.W.H."/>
            <person name="King N."/>
            <person name="Lang F.B.F."/>
            <person name="Roger A.J."/>
            <person name="Ruiz-Trillo I."/>
            <person name="Young S.K."/>
            <person name="Zeng Q."/>
            <person name="Gargeya S."/>
            <person name="Fitzgerald M."/>
            <person name="Haas B."/>
            <person name="Abouelleil A."/>
            <person name="Alvarado L."/>
            <person name="Arachchi H.M."/>
            <person name="Berlin A."/>
            <person name="Chapman S.B."/>
            <person name="Gearin G."/>
            <person name="Goldberg J."/>
            <person name="Griggs A."/>
            <person name="Gujja S."/>
            <person name="Hansen M."/>
            <person name="Heiman D."/>
            <person name="Howarth C."/>
            <person name="Larimer J."/>
            <person name="Lui A."/>
            <person name="MacDonald P.J.P."/>
            <person name="McCowen C."/>
            <person name="Montmayeur A."/>
            <person name="Murphy C."/>
            <person name="Neiman D."/>
            <person name="Pearson M."/>
            <person name="Priest M."/>
            <person name="Roberts A."/>
            <person name="Saif S."/>
            <person name="Shea T."/>
            <person name="Sisk P."/>
            <person name="Stolte C."/>
            <person name="Sykes S."/>
            <person name="Wortman J."/>
            <person name="Nusbaum C."/>
            <person name="Birren B."/>
        </authorList>
    </citation>
    <scope>NUCLEOTIDE SEQUENCE [LARGE SCALE GENOMIC DNA]</scope>
    <source>
        <strain evidence="1 2">ATCC 38327</strain>
    </source>
</reference>
<dbReference type="OrthoDB" id="441812at2759"/>
<accession>A0A0L0TEM4</accession>
<name>A0A0L0TEM4_ALLM3</name>
<sequence length="506" mass="54733">MLIKTSAAVDSQQRARMHQSIKTLFDAVAALPSAHLSGVTVAPSRFGSNGLFSAPSTASSSVTDNEGNASVARIPASAVLTARKIADWARDHDEPLASALSVLTADAPSSTWSSHVERVVLLAYLLRYTQPDAGVPTLPPHDRAYLDALPGPGAVLTPVSWTEHELEGLLSGLAIPTLVHAKRGRLVKEFAAVAGAFDMPLPATLADFQWVDAVFWTRVLQVPSAAHGTELAMIPILDFANHSFDPTLRWERAENGDIALVPLTSPLAPNTELFISYDMEKSNEELLFAHGFCIRGNARGLVSVPVVHPVQSLASDNPMLAARVQWAVTHAGVKLLLRVVADPATVPPEDRLDALQHMLDTPSLTLALVIALEDERDDLEAIARVDEKAPPPVDPHRLVRYLVDHARAFPDVVDRACEFVATVCSMFISNVMSVRWTPVAEEKDTVQVEARAMGVDPISGEPVVQEVAQFTARRAVVEAAQVYRDQVLETLGRVVERFVDEGDVDS</sequence>
<dbReference type="VEuPathDB" id="FungiDB:AMAG_17293"/>
<dbReference type="InterPro" id="IPR050600">
    <property type="entry name" value="SETD3_SETD6_MTase"/>
</dbReference>
<gene>
    <name evidence="1" type="ORF">AMAG_17293</name>
</gene>